<reference evidence="1 2" key="1">
    <citation type="submission" date="2023-08" db="EMBL/GenBank/DDBJ databases">
        <title>A Necator americanus chromosomal reference genome.</title>
        <authorList>
            <person name="Ilik V."/>
            <person name="Petrzelkova K.J."/>
            <person name="Pardy F."/>
            <person name="Fuh T."/>
            <person name="Niatou-Singa F.S."/>
            <person name="Gouil Q."/>
            <person name="Baker L."/>
            <person name="Ritchie M.E."/>
            <person name="Jex A.R."/>
            <person name="Gazzola D."/>
            <person name="Li H."/>
            <person name="Toshio Fujiwara R."/>
            <person name="Zhan B."/>
            <person name="Aroian R.V."/>
            <person name="Pafco B."/>
            <person name="Schwarz E.M."/>
        </authorList>
    </citation>
    <scope>NUCLEOTIDE SEQUENCE [LARGE SCALE GENOMIC DNA]</scope>
    <source>
        <strain evidence="1 2">Aroian</strain>
        <tissue evidence="1">Whole animal</tissue>
    </source>
</reference>
<evidence type="ECO:0000313" key="1">
    <source>
        <dbReference type="EMBL" id="KAK6743304.1"/>
    </source>
</evidence>
<evidence type="ECO:0000313" key="2">
    <source>
        <dbReference type="Proteomes" id="UP001303046"/>
    </source>
</evidence>
<name>A0ABR1CYD4_NECAM</name>
<sequence>MYDDRQTHWVTGTTHSFRIFPLHVHFVLTDMPTKAEWSNGHVDSRVVVDISGWHNRSVERLAHEHGRRLIDNSTWGSAALAIMDRALTKAISPKRWPLFNKDRYQS</sequence>
<proteinExistence type="predicted"/>
<dbReference type="EMBL" id="JAVFWL010000003">
    <property type="protein sequence ID" value="KAK6743304.1"/>
    <property type="molecule type" value="Genomic_DNA"/>
</dbReference>
<protein>
    <submittedName>
        <fullName evidence="1">Uncharacterized protein</fullName>
    </submittedName>
</protein>
<accession>A0ABR1CYD4</accession>
<gene>
    <name evidence="1" type="primary">Necator_chrIII.g11282</name>
    <name evidence="1" type="ORF">RB195_010517</name>
</gene>
<comment type="caution">
    <text evidence="1">The sequence shown here is derived from an EMBL/GenBank/DDBJ whole genome shotgun (WGS) entry which is preliminary data.</text>
</comment>
<organism evidence="1 2">
    <name type="scientific">Necator americanus</name>
    <name type="common">Human hookworm</name>
    <dbReference type="NCBI Taxonomy" id="51031"/>
    <lineage>
        <taxon>Eukaryota</taxon>
        <taxon>Metazoa</taxon>
        <taxon>Ecdysozoa</taxon>
        <taxon>Nematoda</taxon>
        <taxon>Chromadorea</taxon>
        <taxon>Rhabditida</taxon>
        <taxon>Rhabditina</taxon>
        <taxon>Rhabditomorpha</taxon>
        <taxon>Strongyloidea</taxon>
        <taxon>Ancylostomatidae</taxon>
        <taxon>Bunostominae</taxon>
        <taxon>Necator</taxon>
    </lineage>
</organism>
<keyword evidence="2" id="KW-1185">Reference proteome</keyword>
<dbReference type="Proteomes" id="UP001303046">
    <property type="component" value="Unassembled WGS sequence"/>
</dbReference>